<dbReference type="SUPFAM" id="SSF53474">
    <property type="entry name" value="alpha/beta-Hydrolases"/>
    <property type="match status" value="1"/>
</dbReference>
<dbReference type="PANTHER" id="PTHR23024">
    <property type="entry name" value="ARYLACETAMIDE DEACETYLASE"/>
    <property type="match status" value="1"/>
</dbReference>
<dbReference type="RefSeq" id="XP_013241901.1">
    <property type="nucleotide sequence ID" value="XM_013386447.1"/>
</dbReference>
<sequence>MATNTNVTIHTFVYKHASSLDLQLDLLLPKGADAASASSCAPLPIFYWHHGGGAIQGRRQAVPPHMLHAANTHRFAIISPDYRLAPQVRLDAICEDLVDAFRFAVDELPAKAKGVKLDTHNILVSGSSVGGFLALLVALGMCPALALSSSSSASLLARIKGVPIIYPITTFDVPFFRDAQEPFLGYLLKSEAEDSAFKTFVDPSSPVCANTDASSGDVNPLRNKFYMYAQQTAPVSGFQQLVYGDQLIEAGWLQSSDTVVFLRKNAEAIKQALSGGRGARLYAIHGDADKAVDVSQVRDLVAAATEARVPIEYEELKGIDHMFDYDPKITLDGFYAWCVKAWGL</sequence>
<organism evidence="2 3">
    <name type="scientific">Tilletiaria anomala (strain ATCC 24038 / CBS 436.72 / UBC 951)</name>
    <dbReference type="NCBI Taxonomy" id="1037660"/>
    <lineage>
        <taxon>Eukaryota</taxon>
        <taxon>Fungi</taxon>
        <taxon>Dikarya</taxon>
        <taxon>Basidiomycota</taxon>
        <taxon>Ustilaginomycotina</taxon>
        <taxon>Exobasidiomycetes</taxon>
        <taxon>Georgefischeriales</taxon>
        <taxon>Tilletiariaceae</taxon>
        <taxon>Tilletiaria</taxon>
    </lineage>
</organism>
<dbReference type="InterPro" id="IPR029058">
    <property type="entry name" value="AB_hydrolase_fold"/>
</dbReference>
<dbReference type="OrthoDB" id="408631at2759"/>
<proteinExistence type="predicted"/>
<gene>
    <name evidence="2" type="ORF">K437DRAFT_295459</name>
</gene>
<dbReference type="PANTHER" id="PTHR23024:SF339">
    <property type="entry name" value="ALPHA_BETA HYDROLASE FOLD-3 DOMAIN-CONTAINING PROTEIN"/>
    <property type="match status" value="1"/>
</dbReference>
<dbReference type="OMA" id="CWNEREL"/>
<dbReference type="InterPro" id="IPR013094">
    <property type="entry name" value="AB_hydrolase_3"/>
</dbReference>
<dbReference type="InParanoid" id="A0A066VKH2"/>
<protein>
    <submittedName>
        <fullName evidence="2">Alpha/beta-hydrolase</fullName>
    </submittedName>
</protein>
<keyword evidence="3" id="KW-1185">Reference proteome</keyword>
<dbReference type="InterPro" id="IPR050466">
    <property type="entry name" value="Carboxylest/Gibb_receptor"/>
</dbReference>
<accession>A0A066VKH2</accession>
<dbReference type="GeneID" id="25267260"/>
<evidence type="ECO:0000313" key="2">
    <source>
        <dbReference type="EMBL" id="KDN41966.1"/>
    </source>
</evidence>
<dbReference type="Pfam" id="PF07859">
    <property type="entry name" value="Abhydrolase_3"/>
    <property type="match status" value="1"/>
</dbReference>
<dbReference type="Gene3D" id="3.40.50.1820">
    <property type="entry name" value="alpha/beta hydrolase"/>
    <property type="match status" value="1"/>
</dbReference>
<reference evidence="2 3" key="1">
    <citation type="submission" date="2014-05" db="EMBL/GenBank/DDBJ databases">
        <title>Draft genome sequence of a rare smut relative, Tilletiaria anomala UBC 951.</title>
        <authorList>
            <consortium name="DOE Joint Genome Institute"/>
            <person name="Toome M."/>
            <person name="Kuo A."/>
            <person name="Henrissat B."/>
            <person name="Lipzen A."/>
            <person name="Tritt A."/>
            <person name="Yoshinaga Y."/>
            <person name="Zane M."/>
            <person name="Barry K."/>
            <person name="Grigoriev I.V."/>
            <person name="Spatafora J.W."/>
            <person name="Aimea M.C."/>
        </authorList>
    </citation>
    <scope>NUCLEOTIDE SEQUENCE [LARGE SCALE GENOMIC DNA]</scope>
    <source>
        <strain evidence="2 3">UBC 951</strain>
    </source>
</reference>
<dbReference type="HOGENOM" id="CLU_012494_4_0_1"/>
<comment type="caution">
    <text evidence="2">The sequence shown here is derived from an EMBL/GenBank/DDBJ whole genome shotgun (WGS) entry which is preliminary data.</text>
</comment>
<name>A0A066VKH2_TILAU</name>
<dbReference type="STRING" id="1037660.A0A066VKH2"/>
<evidence type="ECO:0000259" key="1">
    <source>
        <dbReference type="Pfam" id="PF07859"/>
    </source>
</evidence>
<dbReference type="GO" id="GO:0016787">
    <property type="term" value="F:hydrolase activity"/>
    <property type="evidence" value="ECO:0007669"/>
    <property type="project" value="UniProtKB-KW"/>
</dbReference>
<feature type="domain" description="Alpha/beta hydrolase fold-3" evidence="1">
    <location>
        <begin position="48"/>
        <end position="201"/>
    </location>
</feature>
<dbReference type="Proteomes" id="UP000027361">
    <property type="component" value="Unassembled WGS sequence"/>
</dbReference>
<dbReference type="EMBL" id="JMSN01000074">
    <property type="protein sequence ID" value="KDN41966.1"/>
    <property type="molecule type" value="Genomic_DNA"/>
</dbReference>
<dbReference type="AlphaFoldDB" id="A0A066VKH2"/>
<keyword evidence="2" id="KW-0378">Hydrolase</keyword>
<evidence type="ECO:0000313" key="3">
    <source>
        <dbReference type="Proteomes" id="UP000027361"/>
    </source>
</evidence>